<dbReference type="CDD" id="cd03116">
    <property type="entry name" value="MobB"/>
    <property type="match status" value="1"/>
</dbReference>
<dbReference type="RefSeq" id="WP_088560757.1">
    <property type="nucleotide sequence ID" value="NZ_FYEH01000004.1"/>
</dbReference>
<keyword evidence="3" id="KW-1185">Reference proteome</keyword>
<dbReference type="Gene3D" id="3.40.50.300">
    <property type="entry name" value="P-loop containing nucleotide triphosphate hydrolases"/>
    <property type="match status" value="1"/>
</dbReference>
<dbReference type="Proteomes" id="UP000197065">
    <property type="component" value="Unassembled WGS sequence"/>
</dbReference>
<dbReference type="NCBIfam" id="TIGR00176">
    <property type="entry name" value="mobB"/>
    <property type="match status" value="1"/>
</dbReference>
<dbReference type="InterPro" id="IPR027417">
    <property type="entry name" value="P-loop_NTPase"/>
</dbReference>
<evidence type="ECO:0000313" key="2">
    <source>
        <dbReference type="EMBL" id="SNB65002.1"/>
    </source>
</evidence>
<protein>
    <submittedName>
        <fullName evidence="2">Molybdopterin guanine dinucleotide biosynthesis accessory protein MobB</fullName>
    </submittedName>
</protein>
<dbReference type="Pfam" id="PF03205">
    <property type="entry name" value="MobB"/>
    <property type="match status" value="1"/>
</dbReference>
<name>A0A212QZ59_9PROT</name>
<evidence type="ECO:0000259" key="1">
    <source>
        <dbReference type="Pfam" id="PF03205"/>
    </source>
</evidence>
<feature type="domain" description="Molybdopterin-guanine dinucleotide biosynthesis protein B (MobB)" evidence="1">
    <location>
        <begin position="9"/>
        <end position="141"/>
    </location>
</feature>
<dbReference type="PANTHER" id="PTHR40072">
    <property type="entry name" value="MOLYBDOPTERIN-GUANINE DINUCLEOTIDE BIOSYNTHESIS ADAPTER PROTEIN-RELATED"/>
    <property type="match status" value="1"/>
</dbReference>
<evidence type="ECO:0000313" key="3">
    <source>
        <dbReference type="Proteomes" id="UP000197065"/>
    </source>
</evidence>
<dbReference type="PANTHER" id="PTHR40072:SF1">
    <property type="entry name" value="MOLYBDOPTERIN-GUANINE DINUCLEOTIDE BIOSYNTHESIS ADAPTER PROTEIN"/>
    <property type="match status" value="1"/>
</dbReference>
<gene>
    <name evidence="2" type="ORF">SAMN07250955_104179</name>
</gene>
<dbReference type="InterPro" id="IPR052539">
    <property type="entry name" value="MGD_biosynthesis_adapter"/>
</dbReference>
<dbReference type="OrthoDB" id="9804758at2"/>
<proteinExistence type="predicted"/>
<organism evidence="2 3">
    <name type="scientific">Arboricoccus pini</name>
    <dbReference type="NCBI Taxonomy" id="1963835"/>
    <lineage>
        <taxon>Bacteria</taxon>
        <taxon>Pseudomonadati</taxon>
        <taxon>Pseudomonadota</taxon>
        <taxon>Alphaproteobacteria</taxon>
        <taxon>Geminicoccales</taxon>
        <taxon>Geminicoccaceae</taxon>
        <taxon>Arboricoccus</taxon>
    </lineage>
</organism>
<dbReference type="GO" id="GO:0005525">
    <property type="term" value="F:GTP binding"/>
    <property type="evidence" value="ECO:0007669"/>
    <property type="project" value="InterPro"/>
</dbReference>
<dbReference type="AlphaFoldDB" id="A0A212QZ59"/>
<accession>A0A212QZ59</accession>
<reference evidence="2 3" key="1">
    <citation type="submission" date="2017-06" db="EMBL/GenBank/DDBJ databases">
        <authorList>
            <person name="Kim H.J."/>
            <person name="Triplett B.A."/>
        </authorList>
    </citation>
    <scope>NUCLEOTIDE SEQUENCE [LARGE SCALE GENOMIC DNA]</scope>
    <source>
        <strain evidence="2 3">B29T1</strain>
    </source>
</reference>
<dbReference type="InterPro" id="IPR004435">
    <property type="entry name" value="MobB_dom"/>
</dbReference>
<sequence>MTGQPPERVFGIVGFKNNGKTVLTCRLIDHLKAQGYRISTIKHAHHDADIDQPGRDSWRHRESGATEVLLSTSQRWMHVHELRQEAEPALADHLARMTPVDLVLVEGFKRDSHAKIEVHRAERDTPLIAHEDPTVVALATDQEAIALDRPVFHLDDIAGIAAFMLDHLGIARRASS</sequence>
<dbReference type="GO" id="GO:0006777">
    <property type="term" value="P:Mo-molybdopterin cofactor biosynthetic process"/>
    <property type="evidence" value="ECO:0007669"/>
    <property type="project" value="InterPro"/>
</dbReference>
<dbReference type="SUPFAM" id="SSF52540">
    <property type="entry name" value="P-loop containing nucleoside triphosphate hydrolases"/>
    <property type="match status" value="1"/>
</dbReference>
<dbReference type="EMBL" id="FYEH01000004">
    <property type="protein sequence ID" value="SNB65002.1"/>
    <property type="molecule type" value="Genomic_DNA"/>
</dbReference>